<feature type="domain" description="Extracellular endo-alpha-(1-&gt;5)-L-arabinanase C-terminal" evidence="7">
    <location>
        <begin position="463"/>
        <end position="564"/>
    </location>
</feature>
<keyword evidence="4 5" id="KW-0326">Glycosidase</keyword>
<dbReference type="Pfam" id="PF16369">
    <property type="entry name" value="GH43_C"/>
    <property type="match status" value="1"/>
</dbReference>
<dbReference type="PANTHER" id="PTHR43301:SF3">
    <property type="entry name" value="ARABINAN ENDO-1,5-ALPHA-L-ARABINOSIDASE A-RELATED"/>
    <property type="match status" value="1"/>
</dbReference>
<name>A0ABY9XZA7_9FLAO</name>
<sequence>MKKKDKILRLKWVGLFFAIAIMVSSCSKDDEIEQPKAGTVLNKDCSGTTQIIQYADGKGGYTTSSVENSVDCGYVPPIVETFNGPTYSDNYSSIASWSFRSQWNLANVHDPTVVKDGEYYYMYQTDASYGNAHDGYGHFHHRRSKDLVSWEYRGSTMTSAPAWVKDTLNSMRAKMNPVLPPIENLNYGYWAPCVRKVGDKYRMYYSIVVINPIVGTDPNTSWTEKAFTGLMETDDLATNNWTDKGMVVASVADGLETYTRTSENDWSGYFKYNAIDPSFIETPEGEQYLIYGSWHSGIAAVKLNPDTGKPDKLETLEDYGVTIAKRGNSRWQASEGPEIIYNPDTDYYYLFLAYDELSVAYNTRVARSKNITGPYLGINGANVSAGSDCFPMVTHPYKFNNHTGWVGFSHCAVFQNTDTKAWFYASQARLPENVPGINASNAIMMGHVREIQWTEDGWPVIAPERYAGVPDTEITEASFYGTWEHIDMQYQYKTLQNSKTIYLTADKKITGGITGSWSYDSSNKTLTVNGVKCKVKDAWDWEVSPRKVTITYSGLTAGGLPVWGKKI</sequence>
<feature type="signal peptide" evidence="6">
    <location>
        <begin position="1"/>
        <end position="27"/>
    </location>
</feature>
<evidence type="ECO:0000256" key="6">
    <source>
        <dbReference type="SAM" id="SignalP"/>
    </source>
</evidence>
<dbReference type="PROSITE" id="PS51257">
    <property type="entry name" value="PROKAR_LIPOPROTEIN"/>
    <property type="match status" value="1"/>
</dbReference>
<evidence type="ECO:0000256" key="2">
    <source>
        <dbReference type="ARBA" id="ARBA00009865"/>
    </source>
</evidence>
<dbReference type="CDD" id="cd08998">
    <property type="entry name" value="GH43_Arb43a-like"/>
    <property type="match status" value="1"/>
</dbReference>
<feature type="chain" id="PRO_5045977040" evidence="6">
    <location>
        <begin position="28"/>
        <end position="567"/>
    </location>
</feature>
<organism evidence="8 9">
    <name type="scientific">Thalassobellus suaedae</name>
    <dbReference type="NCBI Taxonomy" id="3074124"/>
    <lineage>
        <taxon>Bacteria</taxon>
        <taxon>Pseudomonadati</taxon>
        <taxon>Bacteroidota</taxon>
        <taxon>Flavobacteriia</taxon>
        <taxon>Flavobacteriales</taxon>
        <taxon>Flavobacteriaceae</taxon>
        <taxon>Thalassobellus</taxon>
    </lineage>
</organism>
<dbReference type="SUPFAM" id="SSF75005">
    <property type="entry name" value="Arabinanase/levansucrase/invertase"/>
    <property type="match status" value="1"/>
</dbReference>
<gene>
    <name evidence="8" type="ORF">RHP49_10335</name>
</gene>
<evidence type="ECO:0000313" key="9">
    <source>
        <dbReference type="Proteomes" id="UP001303407"/>
    </source>
</evidence>
<evidence type="ECO:0000256" key="1">
    <source>
        <dbReference type="ARBA" id="ARBA00004834"/>
    </source>
</evidence>
<accession>A0ABY9XZA7</accession>
<evidence type="ECO:0000259" key="7">
    <source>
        <dbReference type="Pfam" id="PF16369"/>
    </source>
</evidence>
<dbReference type="Gene3D" id="2.115.10.20">
    <property type="entry name" value="Glycosyl hydrolase domain, family 43"/>
    <property type="match status" value="1"/>
</dbReference>
<dbReference type="InterPro" id="IPR023296">
    <property type="entry name" value="Glyco_hydro_beta-prop_sf"/>
</dbReference>
<evidence type="ECO:0000256" key="5">
    <source>
        <dbReference type="RuleBase" id="RU361187"/>
    </source>
</evidence>
<reference evidence="8 9" key="1">
    <citation type="submission" date="2023-09" db="EMBL/GenBank/DDBJ databases">
        <title>Thalassobella suaedae gen. nov., sp. nov., a marine bacterium of the family Flavobacteriaceae isolated from a halophyte Suaeda japonica.</title>
        <authorList>
            <person name="Lee S.Y."/>
            <person name="Hwang C.Y."/>
        </authorList>
    </citation>
    <scope>NUCLEOTIDE SEQUENCE [LARGE SCALE GENOMIC DNA]</scope>
    <source>
        <strain evidence="8 9">HL-DH10</strain>
    </source>
</reference>
<keyword evidence="3 5" id="KW-0378">Hydrolase</keyword>
<dbReference type="InterPro" id="IPR006710">
    <property type="entry name" value="Glyco_hydro_43"/>
</dbReference>
<protein>
    <submittedName>
        <fullName evidence="8">Arabinan endo-1,5-alpha-L-arabinosidase</fullName>
    </submittedName>
</protein>
<dbReference type="InterPro" id="IPR050727">
    <property type="entry name" value="GH43_arabinanases"/>
</dbReference>
<dbReference type="Pfam" id="PF04616">
    <property type="entry name" value="Glyco_hydro_43"/>
    <property type="match status" value="1"/>
</dbReference>
<comment type="similarity">
    <text evidence="2 5">Belongs to the glycosyl hydrolase 43 family.</text>
</comment>
<dbReference type="RefSeq" id="WP_415861283.1">
    <property type="nucleotide sequence ID" value="NZ_CP134536.1"/>
</dbReference>
<evidence type="ECO:0000313" key="8">
    <source>
        <dbReference type="EMBL" id="WNH11308.1"/>
    </source>
</evidence>
<dbReference type="Gene3D" id="2.40.128.10">
    <property type="match status" value="1"/>
</dbReference>
<dbReference type="PANTHER" id="PTHR43301">
    <property type="entry name" value="ARABINAN ENDO-1,5-ALPHA-L-ARABINOSIDASE"/>
    <property type="match status" value="1"/>
</dbReference>
<keyword evidence="9" id="KW-1185">Reference proteome</keyword>
<proteinExistence type="inferred from homology"/>
<dbReference type="EMBL" id="CP134536">
    <property type="protein sequence ID" value="WNH11308.1"/>
    <property type="molecule type" value="Genomic_DNA"/>
</dbReference>
<dbReference type="Proteomes" id="UP001303407">
    <property type="component" value="Chromosome"/>
</dbReference>
<dbReference type="InterPro" id="IPR032291">
    <property type="entry name" value="Abn2_C"/>
</dbReference>
<evidence type="ECO:0000256" key="4">
    <source>
        <dbReference type="ARBA" id="ARBA00023295"/>
    </source>
</evidence>
<keyword evidence="6" id="KW-0732">Signal</keyword>
<comment type="pathway">
    <text evidence="1">Glycan metabolism; L-arabinan degradation.</text>
</comment>
<evidence type="ECO:0000256" key="3">
    <source>
        <dbReference type="ARBA" id="ARBA00022801"/>
    </source>
</evidence>